<dbReference type="InterPro" id="IPR021109">
    <property type="entry name" value="Peptidase_aspartic_dom_sf"/>
</dbReference>
<feature type="active site" evidence="6">
    <location>
        <position position="75"/>
    </location>
</feature>
<dbReference type="GO" id="GO:0004190">
    <property type="term" value="F:aspartic-type endopeptidase activity"/>
    <property type="evidence" value="ECO:0007669"/>
    <property type="project" value="UniProtKB-KW"/>
</dbReference>
<evidence type="ECO:0000256" key="4">
    <source>
        <dbReference type="ARBA" id="ARBA00022750"/>
    </source>
</evidence>
<organism evidence="10 11">
    <name type="scientific">Colletotrichum sublineola</name>
    <name type="common">Sorghum anthracnose fungus</name>
    <dbReference type="NCBI Taxonomy" id="1173701"/>
    <lineage>
        <taxon>Eukaryota</taxon>
        <taxon>Fungi</taxon>
        <taxon>Dikarya</taxon>
        <taxon>Ascomycota</taxon>
        <taxon>Pezizomycotina</taxon>
        <taxon>Sordariomycetes</taxon>
        <taxon>Hypocreomycetidae</taxon>
        <taxon>Glomerellales</taxon>
        <taxon>Glomerellaceae</taxon>
        <taxon>Colletotrichum</taxon>
        <taxon>Colletotrichum graminicola species complex</taxon>
    </lineage>
</organism>
<dbReference type="HOGENOM" id="CLU_013253_9_3_1"/>
<dbReference type="PANTHER" id="PTHR47966">
    <property type="entry name" value="BETA-SITE APP-CLEAVING ENZYME, ISOFORM A-RELATED"/>
    <property type="match status" value="1"/>
</dbReference>
<dbReference type="Gene3D" id="2.40.70.10">
    <property type="entry name" value="Acid Proteases"/>
    <property type="match status" value="2"/>
</dbReference>
<keyword evidence="2 10" id="KW-0645">Protease</keyword>
<dbReference type="STRING" id="1173701.A0A066X455"/>
<evidence type="ECO:0000313" key="11">
    <source>
        <dbReference type="Proteomes" id="UP000027238"/>
    </source>
</evidence>
<dbReference type="InterPro" id="IPR033121">
    <property type="entry name" value="PEPTIDASE_A1"/>
</dbReference>
<reference evidence="11" key="1">
    <citation type="journal article" date="2014" name="Genome Announc.">
        <title>Draft genome sequence of Colletotrichum sublineola, a destructive pathogen of cultivated sorghum.</title>
        <authorList>
            <person name="Baroncelli R."/>
            <person name="Sanz-Martin J.M."/>
            <person name="Rech G.E."/>
            <person name="Sukno S.A."/>
            <person name="Thon M.R."/>
        </authorList>
    </citation>
    <scope>NUCLEOTIDE SEQUENCE [LARGE SCALE GENOMIC DNA]</scope>
    <source>
        <strain evidence="11">TX430BB</strain>
    </source>
</reference>
<keyword evidence="11" id="KW-1185">Reference proteome</keyword>
<evidence type="ECO:0000256" key="3">
    <source>
        <dbReference type="ARBA" id="ARBA00022729"/>
    </source>
</evidence>
<gene>
    <name evidence="10" type="ORF">CSUB01_08035</name>
</gene>
<dbReference type="eggNOG" id="KOG1339">
    <property type="taxonomic scope" value="Eukaryota"/>
</dbReference>
<keyword evidence="4" id="KW-0064">Aspartyl protease</keyword>
<evidence type="ECO:0000256" key="2">
    <source>
        <dbReference type="ARBA" id="ARBA00022670"/>
    </source>
</evidence>
<evidence type="ECO:0000256" key="6">
    <source>
        <dbReference type="PIRSR" id="PIRSR601461-1"/>
    </source>
</evidence>
<feature type="active site" evidence="6">
    <location>
        <position position="292"/>
    </location>
</feature>
<dbReference type="SUPFAM" id="SSF50630">
    <property type="entry name" value="Acid proteases"/>
    <property type="match status" value="1"/>
</dbReference>
<dbReference type="OrthoDB" id="771136at2759"/>
<dbReference type="GO" id="GO:0006508">
    <property type="term" value="P:proteolysis"/>
    <property type="evidence" value="ECO:0007669"/>
    <property type="project" value="UniProtKB-KW"/>
</dbReference>
<dbReference type="InterPro" id="IPR001461">
    <property type="entry name" value="Aspartic_peptidase_A1"/>
</dbReference>
<comment type="similarity">
    <text evidence="1">Belongs to the peptidase A1 family.</text>
</comment>
<evidence type="ECO:0000256" key="7">
    <source>
        <dbReference type="SAM" id="MobiDB-lite"/>
    </source>
</evidence>
<dbReference type="AlphaFoldDB" id="A0A066X455"/>
<dbReference type="PANTHER" id="PTHR47966:SF65">
    <property type="entry name" value="ASPARTIC-TYPE ENDOPEPTIDASE"/>
    <property type="match status" value="1"/>
</dbReference>
<dbReference type="InterPro" id="IPR033876">
    <property type="entry name" value="SAP-like"/>
</dbReference>
<feature type="domain" description="Peptidase A1" evidence="9">
    <location>
        <begin position="57"/>
        <end position="418"/>
    </location>
</feature>
<dbReference type="Proteomes" id="UP000027238">
    <property type="component" value="Unassembled WGS sequence"/>
</dbReference>
<evidence type="ECO:0000256" key="8">
    <source>
        <dbReference type="SAM" id="SignalP"/>
    </source>
</evidence>
<feature type="chain" id="PRO_5001634462" evidence="8">
    <location>
        <begin position="19"/>
        <end position="518"/>
    </location>
</feature>
<keyword evidence="3 8" id="KW-0732">Signal</keyword>
<evidence type="ECO:0000256" key="1">
    <source>
        <dbReference type="ARBA" id="ARBA00007447"/>
    </source>
</evidence>
<comment type="caution">
    <text evidence="10">The sequence shown here is derived from an EMBL/GenBank/DDBJ whole genome shotgun (WGS) entry which is preliminary data.</text>
</comment>
<feature type="compositionally biased region" description="Low complexity" evidence="7">
    <location>
        <begin position="466"/>
        <end position="485"/>
    </location>
</feature>
<dbReference type="CDD" id="cd05474">
    <property type="entry name" value="SAP_like"/>
    <property type="match status" value="1"/>
</dbReference>
<feature type="signal peptide" evidence="8">
    <location>
        <begin position="1"/>
        <end position="18"/>
    </location>
</feature>
<dbReference type="OMA" id="CMFGISP"/>
<feature type="region of interest" description="Disordered" evidence="7">
    <location>
        <begin position="452"/>
        <end position="490"/>
    </location>
</feature>
<evidence type="ECO:0000256" key="5">
    <source>
        <dbReference type="ARBA" id="ARBA00022801"/>
    </source>
</evidence>
<sequence length="518" mass="54250">MRLSGAFALLAAVHEGATQKVVSADFHRIQFPPDLVQVTRRGTLNLAALNNITGGGYYSAVQVGTPGQKALLHIDTGSSDTWILDKQADLCTSTSMQRRYGTGCTDTFNSSLSSTFKVVSPNGFDVTYLDGKHIRGDYVQDVVSIDGKTIKNQQLGLAFQTTKAAGLLGLGFTEGTTSQREYHTILDTMVMQGQIGRKAYSIWLRGALPSPLLLTRETPQNDLSSAEGTVLFGGVDTEKYIGKLTTLPLVNDFYSGKVTSYSVDLTGVAIEAPGQKAVEMAAGSFNAPTFLDSGSTVCLLPPDLAKAIWAKYDVVDAGYGIVDCAWAGPQGEGHAVDFEFAGGSLRVRVPLEEMVLDNLAGVADQLEGVVPFDRACMFGIQNSATFNVESDRFALLGDTFLRSVYVVYDEANRQVGIAQANLNASRSNIIELRANETALPTATGVASQVTTAGPARTAGGGGGGAHSTTTPPVTTAAAGESANAAPRGGATSSWGPDGVFLASFMSVFALAGAALLAV</sequence>
<dbReference type="PRINTS" id="PR00792">
    <property type="entry name" value="PEPSIN"/>
</dbReference>
<dbReference type="Pfam" id="PF00026">
    <property type="entry name" value="Asp"/>
    <property type="match status" value="1"/>
</dbReference>
<keyword evidence="5" id="KW-0378">Hydrolase</keyword>
<dbReference type="PROSITE" id="PS51767">
    <property type="entry name" value="PEPTIDASE_A1"/>
    <property type="match status" value="1"/>
</dbReference>
<proteinExistence type="inferred from homology"/>
<dbReference type="EMBL" id="JMSE01001473">
    <property type="protein sequence ID" value="KDN60790.1"/>
    <property type="molecule type" value="Genomic_DNA"/>
</dbReference>
<evidence type="ECO:0000259" key="9">
    <source>
        <dbReference type="PROSITE" id="PS51767"/>
    </source>
</evidence>
<evidence type="ECO:0000313" key="10">
    <source>
        <dbReference type="EMBL" id="KDN60790.1"/>
    </source>
</evidence>
<accession>A0A066X455</accession>
<name>A0A066X455_COLSU</name>
<protein>
    <submittedName>
        <fullName evidence="10">Putative eukaryotic aspartyl protease</fullName>
    </submittedName>
</protein>